<dbReference type="VEuPathDB" id="VectorBase:AARA011261"/>
<dbReference type="VEuPathDB" id="VectorBase:AARA21_005672"/>
<protein>
    <submittedName>
        <fullName evidence="1">Uncharacterized protein</fullName>
    </submittedName>
</protein>
<name>A0A182ICE4_ANOAR</name>
<dbReference type="RefSeq" id="XP_040165335.1">
    <property type="nucleotide sequence ID" value="XM_040309401.1"/>
</dbReference>
<dbReference type="GeneID" id="120901444"/>
<evidence type="ECO:0000313" key="1">
    <source>
        <dbReference type="EnsemblMetazoa" id="AARA011261-PA"/>
    </source>
</evidence>
<dbReference type="KEGG" id="aara:120901444"/>
<proteinExistence type="predicted"/>
<keyword evidence="2" id="KW-1185">Reference proteome</keyword>
<reference evidence="1" key="1">
    <citation type="submission" date="2022-08" db="UniProtKB">
        <authorList>
            <consortium name="EnsemblMetazoa"/>
        </authorList>
    </citation>
    <scope>IDENTIFICATION</scope>
    <source>
        <strain evidence="1">Dongola</strain>
    </source>
</reference>
<sequence>MRFLSVLTVGLLVWVGVFATVNAEDPRTELIGCGSVLFHLAANRLSLQLEEFAVCKRSNPSYDCSDSIHRAISDLQQGLFDLNHCTKDIR</sequence>
<dbReference type="AlphaFoldDB" id="A0A182ICE4"/>
<evidence type="ECO:0000313" key="2">
    <source>
        <dbReference type="Proteomes" id="UP000075840"/>
    </source>
</evidence>
<dbReference type="EMBL" id="APCN01000797">
    <property type="status" value="NOT_ANNOTATED_CDS"/>
    <property type="molecule type" value="Genomic_DNA"/>
</dbReference>
<accession>A0A182ICE4</accession>
<organism evidence="1 2">
    <name type="scientific">Anopheles arabiensis</name>
    <name type="common">Mosquito</name>
    <dbReference type="NCBI Taxonomy" id="7173"/>
    <lineage>
        <taxon>Eukaryota</taxon>
        <taxon>Metazoa</taxon>
        <taxon>Ecdysozoa</taxon>
        <taxon>Arthropoda</taxon>
        <taxon>Hexapoda</taxon>
        <taxon>Insecta</taxon>
        <taxon>Pterygota</taxon>
        <taxon>Neoptera</taxon>
        <taxon>Endopterygota</taxon>
        <taxon>Diptera</taxon>
        <taxon>Nematocera</taxon>
        <taxon>Culicoidea</taxon>
        <taxon>Culicidae</taxon>
        <taxon>Anophelinae</taxon>
        <taxon>Anopheles</taxon>
    </lineage>
</organism>
<dbReference type="EnsemblMetazoa" id="AARA011261-RA">
    <property type="protein sequence ID" value="AARA011261-PA"/>
    <property type="gene ID" value="AARA011261"/>
</dbReference>
<dbReference type="Proteomes" id="UP000075840">
    <property type="component" value="Unassembled WGS sequence"/>
</dbReference>